<evidence type="ECO:0000256" key="1">
    <source>
        <dbReference type="SAM" id="MobiDB-lite"/>
    </source>
</evidence>
<sequence>MRLAMQRSALRGVKATKGILEKGLCWRIGAGNRISVWDDLWILGDENDRLQNENVNENIKLISVLIDANNRKWNTDLVLSTFNEDTAKIILQIPLAKTIYEDFQGNNDQCHLFCCGLWSIWNHRNKFIYERKNTTGRDISKQVISFIAELNGAEEKRILTSIDRGHKQMERNMRMTIYFDTAFDKRTSRSSLGLVVCDTEGDIVASKSVIHSNISSPFAVEAYAENENAHLVAKEAMRRGEGHYLLGLHPRSIHQERERRRPRAQDEGDSRLPSF</sequence>
<name>A0ABR0P3Y6_GOSAR</name>
<proteinExistence type="predicted"/>
<feature type="compositionally biased region" description="Basic and acidic residues" evidence="1">
    <location>
        <begin position="253"/>
        <end position="275"/>
    </location>
</feature>
<gene>
    <name evidence="2" type="ORF">PVK06_027652</name>
</gene>
<evidence type="ECO:0008006" key="4">
    <source>
        <dbReference type="Google" id="ProtNLM"/>
    </source>
</evidence>
<evidence type="ECO:0000313" key="3">
    <source>
        <dbReference type="Proteomes" id="UP001358586"/>
    </source>
</evidence>
<keyword evidence="3" id="KW-1185">Reference proteome</keyword>
<dbReference type="EMBL" id="JARKNE010000008">
    <property type="protein sequence ID" value="KAK5812231.1"/>
    <property type="molecule type" value="Genomic_DNA"/>
</dbReference>
<protein>
    <recommendedName>
        <fullName evidence="4">Reverse transcriptase</fullName>
    </recommendedName>
</protein>
<dbReference type="Proteomes" id="UP001358586">
    <property type="component" value="Chromosome 8"/>
</dbReference>
<feature type="region of interest" description="Disordered" evidence="1">
    <location>
        <begin position="248"/>
        <end position="275"/>
    </location>
</feature>
<evidence type="ECO:0000313" key="2">
    <source>
        <dbReference type="EMBL" id="KAK5812231.1"/>
    </source>
</evidence>
<organism evidence="2 3">
    <name type="scientific">Gossypium arboreum</name>
    <name type="common">Tree cotton</name>
    <name type="synonym">Gossypium nanking</name>
    <dbReference type="NCBI Taxonomy" id="29729"/>
    <lineage>
        <taxon>Eukaryota</taxon>
        <taxon>Viridiplantae</taxon>
        <taxon>Streptophyta</taxon>
        <taxon>Embryophyta</taxon>
        <taxon>Tracheophyta</taxon>
        <taxon>Spermatophyta</taxon>
        <taxon>Magnoliopsida</taxon>
        <taxon>eudicotyledons</taxon>
        <taxon>Gunneridae</taxon>
        <taxon>Pentapetalae</taxon>
        <taxon>rosids</taxon>
        <taxon>malvids</taxon>
        <taxon>Malvales</taxon>
        <taxon>Malvaceae</taxon>
        <taxon>Malvoideae</taxon>
        <taxon>Gossypium</taxon>
    </lineage>
</organism>
<accession>A0ABR0P3Y6</accession>
<comment type="caution">
    <text evidence="2">The sequence shown here is derived from an EMBL/GenBank/DDBJ whole genome shotgun (WGS) entry which is preliminary data.</text>
</comment>
<reference evidence="2 3" key="1">
    <citation type="submission" date="2023-03" db="EMBL/GenBank/DDBJ databases">
        <title>WGS of Gossypium arboreum.</title>
        <authorList>
            <person name="Yu D."/>
        </authorList>
    </citation>
    <scope>NUCLEOTIDE SEQUENCE [LARGE SCALE GENOMIC DNA]</scope>
    <source>
        <tissue evidence="2">Leaf</tissue>
    </source>
</reference>